<reference evidence="6 7" key="1">
    <citation type="submission" date="2020-04" db="EMBL/GenBank/DDBJ databases">
        <authorList>
            <consortium name="Genoscope - CEA"/>
            <person name="William W."/>
        </authorList>
    </citation>
    <scope>NUCLEOTIDE SEQUENCE [LARGE SCALE GENOMIC DNA]</scope>
    <source>
        <strain evidence="6 7">SG7</strain>
    </source>
</reference>
<feature type="domain" description="Uncharacterized ATP-binding protein MJ1010-like C-terminal" evidence="5">
    <location>
        <begin position="135"/>
        <end position="224"/>
    </location>
</feature>
<keyword evidence="2" id="KW-0547">Nucleotide-binding</keyword>
<keyword evidence="7" id="KW-1185">Reference proteome</keyword>
<dbReference type="InterPro" id="IPR049081">
    <property type="entry name" value="MJ1010-like_2nd"/>
</dbReference>
<name>A0A8D6SZ41_9EURY</name>
<gene>
    <name evidence="6" type="ORF">MLAUSG7_0452</name>
</gene>
<dbReference type="PANTHER" id="PTHR37096:SF1">
    <property type="entry name" value="AAA+ ATPASE DOMAIN-CONTAINING PROTEIN"/>
    <property type="match status" value="1"/>
</dbReference>
<evidence type="ECO:0000259" key="4">
    <source>
        <dbReference type="Pfam" id="PF01637"/>
    </source>
</evidence>
<evidence type="ECO:0000256" key="3">
    <source>
        <dbReference type="ARBA" id="ARBA00022840"/>
    </source>
</evidence>
<evidence type="ECO:0000313" key="7">
    <source>
        <dbReference type="Proteomes" id="UP000679213"/>
    </source>
</evidence>
<dbReference type="Gene3D" id="3.40.50.300">
    <property type="entry name" value="P-loop containing nucleotide triphosphate hydrolases"/>
    <property type="match status" value="1"/>
</dbReference>
<feature type="domain" description="ATPase" evidence="4">
    <location>
        <begin position="2"/>
        <end position="125"/>
    </location>
</feature>
<accession>A0A8D6SZ41</accession>
<dbReference type="Pfam" id="PF21690">
    <property type="entry name" value="MJ1010-like_2nd"/>
    <property type="match status" value="1"/>
</dbReference>
<keyword evidence="3" id="KW-0067">ATP-binding</keyword>
<evidence type="ECO:0008006" key="8">
    <source>
        <dbReference type="Google" id="ProtNLM"/>
    </source>
</evidence>
<dbReference type="InterPro" id="IPR036388">
    <property type="entry name" value="WH-like_DNA-bd_sf"/>
</dbReference>
<dbReference type="InterPro" id="IPR011579">
    <property type="entry name" value="ATPase_dom"/>
</dbReference>
<dbReference type="PANTHER" id="PTHR37096">
    <property type="entry name" value="YALI0E33429P"/>
    <property type="match status" value="1"/>
</dbReference>
<evidence type="ECO:0000256" key="1">
    <source>
        <dbReference type="ARBA" id="ARBA00006755"/>
    </source>
</evidence>
<protein>
    <recommendedName>
        <fullName evidence="8">ATPase</fullName>
    </recommendedName>
</protein>
<evidence type="ECO:0000313" key="6">
    <source>
        <dbReference type="EMBL" id="CAB3287910.1"/>
    </source>
</evidence>
<dbReference type="EMBL" id="LR792632">
    <property type="protein sequence ID" value="CAB3287910.1"/>
    <property type="molecule type" value="Genomic_DNA"/>
</dbReference>
<dbReference type="KEGG" id="mesg:MLAUSG7_0452"/>
<dbReference type="Proteomes" id="UP000679213">
    <property type="component" value="Chromosome I"/>
</dbReference>
<organism evidence="6 7">
    <name type="scientific">Methanocaldococcus lauensis</name>
    <dbReference type="NCBI Taxonomy" id="2546128"/>
    <lineage>
        <taxon>Archaea</taxon>
        <taxon>Methanobacteriati</taxon>
        <taxon>Methanobacteriota</taxon>
        <taxon>Methanomada group</taxon>
        <taxon>Methanococci</taxon>
        <taxon>Methanococcales</taxon>
        <taxon>Methanocaldococcaceae</taxon>
        <taxon>Methanocaldococcus</taxon>
    </lineage>
</organism>
<dbReference type="GO" id="GO:0005524">
    <property type="term" value="F:ATP binding"/>
    <property type="evidence" value="ECO:0007669"/>
    <property type="project" value="UniProtKB-KW"/>
</dbReference>
<dbReference type="AlphaFoldDB" id="A0A8D6SZ41"/>
<comment type="similarity">
    <text evidence="1">Belongs to the archaeal ATPase family.</text>
</comment>
<dbReference type="SUPFAM" id="SSF52540">
    <property type="entry name" value="P-loop containing nucleoside triphosphate hydrolases"/>
    <property type="match status" value="1"/>
</dbReference>
<evidence type="ECO:0000256" key="2">
    <source>
        <dbReference type="ARBA" id="ARBA00022741"/>
    </source>
</evidence>
<dbReference type="Gene3D" id="1.10.10.10">
    <property type="entry name" value="Winged helix-like DNA-binding domain superfamily/Winged helix DNA-binding domain"/>
    <property type="match status" value="1"/>
</dbReference>
<proteinExistence type="inferred from homology"/>
<evidence type="ECO:0000259" key="5">
    <source>
        <dbReference type="Pfam" id="PF21690"/>
    </source>
</evidence>
<dbReference type="InterPro" id="IPR027417">
    <property type="entry name" value="P-loop_NTPase"/>
</dbReference>
<dbReference type="InterPro" id="IPR051667">
    <property type="entry name" value="Archaeal_ATPase_domain"/>
</dbReference>
<sequence>MNVFENLYRNGKLPILIIDELQKIGDMEINGFLIYELFNFFIDLTKEKHLCHVFCLSSDSLFIEKVYDEAMLRDRVDYILVDDFDKENALKFINFYAKEKNIELKEEKELIYSHVGGKLILIIKVINKMKVKDLNNILDELLKIEISKLENLLEDIKERNYNVNYEEVITSLRLFKNTYSIPKSNIKKDVKTLLIKKNYLFLNPITNEIKPQSFLIWNAIKRIL</sequence>
<dbReference type="Pfam" id="PF01637">
    <property type="entry name" value="ATPase_2"/>
    <property type="match status" value="1"/>
</dbReference>